<dbReference type="RefSeq" id="WP_282587011.1">
    <property type="nucleotide sequence ID" value="NZ_JAMOIM010000017.1"/>
</dbReference>
<evidence type="ECO:0000256" key="8">
    <source>
        <dbReference type="ARBA" id="ARBA00022989"/>
    </source>
</evidence>
<evidence type="ECO:0000256" key="5">
    <source>
        <dbReference type="ARBA" id="ARBA00022475"/>
    </source>
</evidence>
<feature type="domain" description="Membrane insertase YidC/Oxa/ALB C-terminal" evidence="15">
    <location>
        <begin position="382"/>
        <end position="578"/>
    </location>
</feature>
<keyword evidence="5 13" id="KW-1003">Cell membrane</keyword>
<dbReference type="PANTHER" id="PTHR12428">
    <property type="entry name" value="OXA1"/>
    <property type="match status" value="1"/>
</dbReference>
<protein>
    <recommendedName>
        <fullName evidence="3 13">Membrane protein insertase YidC</fullName>
    </recommendedName>
    <alternativeName>
        <fullName evidence="12 13">Foldase YidC</fullName>
    </alternativeName>
    <alternativeName>
        <fullName evidence="13">Membrane protein YidC</fullName>
    </alternativeName>
    <alternativeName>
        <fullName evidence="11 13">membrane integrase YidC</fullName>
    </alternativeName>
</protein>
<feature type="transmembrane region" description="Helical" evidence="13">
    <location>
        <begin position="6"/>
        <end position="25"/>
    </location>
</feature>
<evidence type="ECO:0000256" key="9">
    <source>
        <dbReference type="ARBA" id="ARBA00023136"/>
    </source>
</evidence>
<dbReference type="NCBIfam" id="TIGR03593">
    <property type="entry name" value="yidC_nterm"/>
    <property type="match status" value="1"/>
</dbReference>
<dbReference type="PRINTS" id="PR00701">
    <property type="entry name" value="60KDINNERMP"/>
</dbReference>
<dbReference type="InterPro" id="IPR028055">
    <property type="entry name" value="YidC/Oxa/ALB_C"/>
</dbReference>
<dbReference type="PANTHER" id="PTHR12428:SF65">
    <property type="entry name" value="CYTOCHROME C OXIDASE ASSEMBLY PROTEIN COX18, MITOCHONDRIAL"/>
    <property type="match status" value="1"/>
</dbReference>
<gene>
    <name evidence="13 17" type="primary">yidC</name>
    <name evidence="17" type="ORF">M8523_21700</name>
</gene>
<dbReference type="InterPro" id="IPR019998">
    <property type="entry name" value="Membr_insert_YidC"/>
</dbReference>
<organism evidence="17 18">
    <name type="scientific">Lichenifustis flavocetrariae</name>
    <dbReference type="NCBI Taxonomy" id="2949735"/>
    <lineage>
        <taxon>Bacteria</taxon>
        <taxon>Pseudomonadati</taxon>
        <taxon>Pseudomonadota</taxon>
        <taxon>Alphaproteobacteria</taxon>
        <taxon>Hyphomicrobiales</taxon>
        <taxon>Lichenihabitantaceae</taxon>
        <taxon>Lichenifustis</taxon>
    </lineage>
</organism>
<keyword evidence="8 13" id="KW-1133">Transmembrane helix</keyword>
<feature type="region of interest" description="Disordered" evidence="14">
    <location>
        <begin position="37"/>
        <end position="72"/>
    </location>
</feature>
<dbReference type="HAMAP" id="MF_01810">
    <property type="entry name" value="YidC_type1"/>
    <property type="match status" value="1"/>
</dbReference>
<evidence type="ECO:0000313" key="18">
    <source>
        <dbReference type="Proteomes" id="UP001165667"/>
    </source>
</evidence>
<keyword evidence="18" id="KW-1185">Reference proteome</keyword>
<feature type="transmembrane region" description="Helical" evidence="13">
    <location>
        <begin position="382"/>
        <end position="401"/>
    </location>
</feature>
<evidence type="ECO:0000256" key="11">
    <source>
        <dbReference type="ARBA" id="ARBA00033245"/>
    </source>
</evidence>
<evidence type="ECO:0000256" key="7">
    <source>
        <dbReference type="ARBA" id="ARBA00022927"/>
    </source>
</evidence>
<keyword evidence="9 13" id="KW-0472">Membrane</keyword>
<dbReference type="EMBL" id="JAMOIM010000017">
    <property type="protein sequence ID" value="MCW6510633.1"/>
    <property type="molecule type" value="Genomic_DNA"/>
</dbReference>
<evidence type="ECO:0000256" key="13">
    <source>
        <dbReference type="HAMAP-Rule" id="MF_01810"/>
    </source>
</evidence>
<accession>A0AA41Z0N7</accession>
<keyword evidence="7 13" id="KW-0653">Protein transport</keyword>
<dbReference type="InterPro" id="IPR028053">
    <property type="entry name" value="Membr_insert_YidC_N"/>
</dbReference>
<dbReference type="AlphaFoldDB" id="A0AA41Z0N7"/>
<evidence type="ECO:0000259" key="15">
    <source>
        <dbReference type="Pfam" id="PF02096"/>
    </source>
</evidence>
<feature type="domain" description="Membrane insertase YidC N-terminal" evidence="16">
    <location>
        <begin position="89"/>
        <end position="370"/>
    </location>
</feature>
<comment type="subcellular location">
    <subcellularLocation>
        <location evidence="1">Cell inner membrane</location>
        <topology evidence="1">Multi-pass membrane protein</topology>
    </subcellularLocation>
    <subcellularLocation>
        <location evidence="13">Cell membrane</location>
        <topology evidence="13">Multi-pass membrane protein</topology>
    </subcellularLocation>
</comment>
<comment type="function">
    <text evidence="13">Required for the insertion and/or proper folding and/or complex formation of integral membrane proteins into the membrane. Involved in integration of membrane proteins that insert both dependently and independently of the Sec translocase complex, as well as at least some lipoproteins. Aids folding of multispanning membrane proteins.</text>
</comment>
<evidence type="ECO:0000256" key="2">
    <source>
        <dbReference type="ARBA" id="ARBA00010527"/>
    </source>
</evidence>
<evidence type="ECO:0000256" key="3">
    <source>
        <dbReference type="ARBA" id="ARBA00015325"/>
    </source>
</evidence>
<dbReference type="NCBIfam" id="NF002353">
    <property type="entry name" value="PRK01318.1-4"/>
    <property type="match status" value="1"/>
</dbReference>
<evidence type="ECO:0000313" key="17">
    <source>
        <dbReference type="EMBL" id="MCW6510633.1"/>
    </source>
</evidence>
<feature type="transmembrane region" description="Helical" evidence="13">
    <location>
        <begin position="540"/>
        <end position="565"/>
    </location>
</feature>
<dbReference type="CDD" id="cd20070">
    <property type="entry name" value="5TM_YidC_Alb3"/>
    <property type="match status" value="1"/>
</dbReference>
<evidence type="ECO:0000256" key="4">
    <source>
        <dbReference type="ARBA" id="ARBA00022448"/>
    </source>
</evidence>
<dbReference type="PRINTS" id="PR01900">
    <property type="entry name" value="YIDCPROTEIN"/>
</dbReference>
<dbReference type="GO" id="GO:0051205">
    <property type="term" value="P:protein insertion into membrane"/>
    <property type="evidence" value="ECO:0007669"/>
    <property type="project" value="TreeGrafter"/>
</dbReference>
<dbReference type="InterPro" id="IPR001708">
    <property type="entry name" value="YidC/ALB3/OXA1/COX18"/>
</dbReference>
<dbReference type="Pfam" id="PF14849">
    <property type="entry name" value="YidC_periplas"/>
    <property type="match status" value="1"/>
</dbReference>
<dbReference type="NCBIfam" id="TIGR03592">
    <property type="entry name" value="yidC_oxa1_cterm"/>
    <property type="match status" value="1"/>
</dbReference>
<evidence type="ECO:0000256" key="1">
    <source>
        <dbReference type="ARBA" id="ARBA00004429"/>
    </source>
</evidence>
<dbReference type="CDD" id="cd19961">
    <property type="entry name" value="EcYidC-like_peri"/>
    <property type="match status" value="1"/>
</dbReference>
<feature type="transmembrane region" description="Helical" evidence="13">
    <location>
        <begin position="508"/>
        <end position="528"/>
    </location>
</feature>
<comment type="similarity">
    <text evidence="2 13">Belongs to the OXA1/ALB3/YidC family. Type 1 subfamily.</text>
</comment>
<comment type="subunit">
    <text evidence="13">Interacts with the Sec translocase complex via SecD. Specifically interacts with transmembrane segments of nascent integral membrane proteins during membrane integration.</text>
</comment>
<dbReference type="InterPro" id="IPR038221">
    <property type="entry name" value="YidC_periplasmic_sf"/>
</dbReference>
<evidence type="ECO:0000256" key="14">
    <source>
        <dbReference type="SAM" id="MobiDB-lite"/>
    </source>
</evidence>
<dbReference type="InterPro" id="IPR047196">
    <property type="entry name" value="YidC_ALB_C"/>
</dbReference>
<dbReference type="GO" id="GO:0005886">
    <property type="term" value="C:plasma membrane"/>
    <property type="evidence" value="ECO:0007669"/>
    <property type="project" value="UniProtKB-SubCell"/>
</dbReference>
<dbReference type="GO" id="GO:0015031">
    <property type="term" value="P:protein transport"/>
    <property type="evidence" value="ECO:0007669"/>
    <property type="project" value="UniProtKB-KW"/>
</dbReference>
<sequence>MTDDNKNLYLAIALSILFIVGWNFFYGWPQMHKPRDAAQQAQTASGAAQAPGTTTNPIAPSGAATTPAGVPTTPAIERSRQEVLADTPRIKLETPSLSGSINLKGGRIDDVSLKDYRETVEPNSPIIDLLSPSGAPHPFYAETGFVGQPGAAGAVPDANTIWKADATELSTEKPVTLTYDNGQGLVFRRTIAVDGKYMFTVADSVENKGTAPVTLFPYALVSRHGKPITSNYAVLHEGLIGVIGDSGVQEIKYDAIAKETNQTKTLDGTGGWIGFTDKYWAAAVIPDQSQAFKGRFSVTGAEEPKNYQTDVLDNSQSVAPGAIVTVTSRVFAGAKEVNTINNYETGLGIKKFDLLIDWGWFYFITKPLFSVIDYLFKLTGNFGIAILITTVLLKGLFFPLANKSYMSMAKMKKVQPQMAAIKERFPDDRQKQQEATMALYKAEKINPVSGCLPMLIQIPIFFSLYKVIFITIEMRQAPFYGWIKDLSAPDPTSVFNLFGLIPYTPPHILMIGAWPIIMGFTMFLQMKMQPEPPDPVQKTMFAWMPVIFTYTLSAFPSGLVIYYSWNNLLTVLQQLLISHKAGAKIELWDNLTNMFRKKPA</sequence>
<feature type="transmembrane region" description="Helical" evidence="13">
    <location>
        <begin position="451"/>
        <end position="472"/>
    </location>
</feature>
<keyword evidence="4 13" id="KW-0813">Transport</keyword>
<evidence type="ECO:0000259" key="16">
    <source>
        <dbReference type="Pfam" id="PF14849"/>
    </source>
</evidence>
<evidence type="ECO:0000256" key="12">
    <source>
        <dbReference type="ARBA" id="ARBA00033342"/>
    </source>
</evidence>
<proteinExistence type="inferred from homology"/>
<dbReference type="Proteomes" id="UP001165667">
    <property type="component" value="Unassembled WGS sequence"/>
</dbReference>
<keyword evidence="6 13" id="KW-0812">Transmembrane</keyword>
<name>A0AA41Z0N7_9HYPH</name>
<comment type="caution">
    <text evidence="17">The sequence shown here is derived from an EMBL/GenBank/DDBJ whole genome shotgun (WGS) entry which is preliminary data.</text>
</comment>
<dbReference type="Gene3D" id="2.70.98.90">
    <property type="match status" value="1"/>
</dbReference>
<evidence type="ECO:0000256" key="6">
    <source>
        <dbReference type="ARBA" id="ARBA00022692"/>
    </source>
</evidence>
<reference evidence="17" key="1">
    <citation type="submission" date="2022-05" db="EMBL/GenBank/DDBJ databases">
        <authorList>
            <person name="Pankratov T."/>
        </authorList>
    </citation>
    <scope>NUCLEOTIDE SEQUENCE</scope>
    <source>
        <strain evidence="17">BP6-180914</strain>
    </source>
</reference>
<keyword evidence="10 13" id="KW-0143">Chaperone</keyword>
<dbReference type="Pfam" id="PF02096">
    <property type="entry name" value="60KD_IMP"/>
    <property type="match status" value="1"/>
</dbReference>
<dbReference type="GO" id="GO:0032977">
    <property type="term" value="F:membrane insertase activity"/>
    <property type="evidence" value="ECO:0007669"/>
    <property type="project" value="InterPro"/>
</dbReference>
<evidence type="ECO:0000256" key="10">
    <source>
        <dbReference type="ARBA" id="ARBA00023186"/>
    </source>
</evidence>